<evidence type="ECO:0000256" key="1">
    <source>
        <dbReference type="ARBA" id="ARBA00005298"/>
    </source>
</evidence>
<dbReference type="InterPro" id="IPR011022">
    <property type="entry name" value="Arrestin_C-like"/>
</dbReference>
<dbReference type="RefSeq" id="XP_005091017.1">
    <property type="nucleotide sequence ID" value="XM_005090960.3"/>
</dbReference>
<proteinExistence type="inferred from homology"/>
<dbReference type="Pfam" id="PF02752">
    <property type="entry name" value="Arrestin_C"/>
    <property type="match status" value="1"/>
</dbReference>
<reference evidence="5" key="1">
    <citation type="submission" date="2025-08" db="UniProtKB">
        <authorList>
            <consortium name="RefSeq"/>
        </authorList>
    </citation>
    <scope>IDENTIFICATION</scope>
</reference>
<evidence type="ECO:0000259" key="2">
    <source>
        <dbReference type="Pfam" id="PF00339"/>
    </source>
</evidence>
<gene>
    <name evidence="5" type="primary">LOC101853599</name>
</gene>
<name>A0ABM0JD76_APLCA</name>
<organism evidence="4 5">
    <name type="scientific">Aplysia californica</name>
    <name type="common">California sea hare</name>
    <dbReference type="NCBI Taxonomy" id="6500"/>
    <lineage>
        <taxon>Eukaryota</taxon>
        <taxon>Metazoa</taxon>
        <taxon>Spiralia</taxon>
        <taxon>Lophotrochozoa</taxon>
        <taxon>Mollusca</taxon>
        <taxon>Gastropoda</taxon>
        <taxon>Heterobranchia</taxon>
        <taxon>Euthyneura</taxon>
        <taxon>Tectipleura</taxon>
        <taxon>Aplysiida</taxon>
        <taxon>Aplysioidea</taxon>
        <taxon>Aplysiidae</taxon>
        <taxon>Aplysia</taxon>
    </lineage>
</organism>
<evidence type="ECO:0000259" key="3">
    <source>
        <dbReference type="Pfam" id="PF02752"/>
    </source>
</evidence>
<feature type="domain" description="Arrestin-like N-terminal" evidence="2">
    <location>
        <begin position="5"/>
        <end position="125"/>
    </location>
</feature>
<dbReference type="Proteomes" id="UP000694888">
    <property type="component" value="Unplaced"/>
</dbReference>
<dbReference type="InterPro" id="IPR011021">
    <property type="entry name" value="Arrestin-like_N"/>
</dbReference>
<feature type="domain" description="Arrestin C-terminal-like" evidence="3">
    <location>
        <begin position="172"/>
        <end position="321"/>
    </location>
</feature>
<dbReference type="InterPro" id="IPR014756">
    <property type="entry name" value="Ig_E-set"/>
</dbReference>
<sequence>MNNEIVLRTSKGEYHLESAVCGAVYLNICRPTEANGIRITFKGGEKCCYEYEDDDGKKKQLKSESTHVDFSDVTLFSQNGYFDLGRYVFPFRFQLPKDIPGSFKCSGQTAKSSWSATVSYSIKACAIGAEDIQVIQPLVIYEAELEDLKQGQFTSAKDSSFEVSGFLPRMRKRVHVTAKLLDNYVECGSNVQLRLIITNPSKVKLTGFSIKLIRYLTLHMRDAPPCVKASGNMQFMNDACQISPESGPLVVRTVSGNSETIIIGNFSGGLDKLQLPLAENVPEGTRDVSPSVTGKHVKNQYGVEVAVTFSNDHTESFTLPISGVLPRTNTNWSRWRAPDWTFHCETKLSSCIFSVTEQMLRTEAFSGLPMFQVL</sequence>
<protein>
    <submittedName>
        <fullName evidence="5">Arrestin domain-containing protein A isoform X1</fullName>
    </submittedName>
</protein>
<comment type="similarity">
    <text evidence="1">Belongs to the arrestin family.</text>
</comment>
<evidence type="ECO:0000313" key="4">
    <source>
        <dbReference type="Proteomes" id="UP000694888"/>
    </source>
</evidence>
<dbReference type="InterPro" id="IPR014752">
    <property type="entry name" value="Arrestin-like_C"/>
</dbReference>
<dbReference type="Gene3D" id="2.60.40.640">
    <property type="match status" value="1"/>
</dbReference>
<dbReference type="InterPro" id="IPR050357">
    <property type="entry name" value="Arrestin_domain-protein"/>
</dbReference>
<dbReference type="PANTHER" id="PTHR11188">
    <property type="entry name" value="ARRESTIN DOMAIN CONTAINING PROTEIN"/>
    <property type="match status" value="1"/>
</dbReference>
<dbReference type="Pfam" id="PF00339">
    <property type="entry name" value="Arrestin_N"/>
    <property type="match status" value="1"/>
</dbReference>
<dbReference type="SUPFAM" id="SSF81296">
    <property type="entry name" value="E set domains"/>
    <property type="match status" value="1"/>
</dbReference>
<keyword evidence="4" id="KW-1185">Reference proteome</keyword>
<accession>A0ABM0JD76</accession>
<evidence type="ECO:0000313" key="5">
    <source>
        <dbReference type="RefSeq" id="XP_005091017.1"/>
    </source>
</evidence>
<dbReference type="GeneID" id="101853599"/>
<dbReference type="PANTHER" id="PTHR11188:SF176">
    <property type="entry name" value="ARRESTIN DOMAIN-CONTAINING PROTEIN 1"/>
    <property type="match status" value="1"/>
</dbReference>